<dbReference type="Pfam" id="PF04699">
    <property type="entry name" value="P16-Arc"/>
    <property type="match status" value="1"/>
</dbReference>
<evidence type="ECO:0000256" key="5">
    <source>
        <dbReference type="RuleBase" id="RU004301"/>
    </source>
</evidence>
<evidence type="ECO:0000313" key="7">
    <source>
        <dbReference type="EMBL" id="JAS64102.1"/>
    </source>
</evidence>
<dbReference type="PIRSF" id="PIRSF039096">
    <property type="entry name" value="p16-ARC"/>
    <property type="match status" value="1"/>
</dbReference>
<protein>
    <recommendedName>
        <fullName evidence="5">Actin-related protein 2/3 complex subunit 5</fullName>
    </recommendedName>
</protein>
<comment type="subcellular location">
    <subcellularLocation>
        <location evidence="1">Cytoplasm</location>
        <location evidence="1">Cytoskeleton</location>
    </subcellularLocation>
</comment>
<sequence length="152" mass="16772">MAKNTSSSAFRKLDVDQCNEDLYREDEPGELQSPPVGPDESEVTSLLNQGRYVDALKTVLRNAPLGSKNQQVKDNALNIALRVLLSIKSSQIEEAVAALDRDLVDVLMKYIYRGFEIPSEGSSGHLLLWHEKAYNIGGVGSIVRVLTDTKRA</sequence>
<organism evidence="7">
    <name type="scientific">Cuerna arida</name>
    <dbReference type="NCBI Taxonomy" id="1464854"/>
    <lineage>
        <taxon>Eukaryota</taxon>
        <taxon>Metazoa</taxon>
        <taxon>Ecdysozoa</taxon>
        <taxon>Arthropoda</taxon>
        <taxon>Hexapoda</taxon>
        <taxon>Insecta</taxon>
        <taxon>Pterygota</taxon>
        <taxon>Neoptera</taxon>
        <taxon>Paraneoptera</taxon>
        <taxon>Hemiptera</taxon>
        <taxon>Auchenorrhyncha</taxon>
        <taxon>Membracoidea</taxon>
        <taxon>Cicadellidae</taxon>
        <taxon>Cicadellinae</taxon>
        <taxon>Proconiini</taxon>
        <taxon>Cuerna</taxon>
    </lineage>
</organism>
<dbReference type="SUPFAM" id="SSF69103">
    <property type="entry name" value="Arp2/3 complex 16 kDa subunit ARPC5"/>
    <property type="match status" value="1"/>
</dbReference>
<evidence type="ECO:0000256" key="1">
    <source>
        <dbReference type="ARBA" id="ARBA00004245"/>
    </source>
</evidence>
<feature type="region of interest" description="Disordered" evidence="6">
    <location>
        <begin position="1"/>
        <end position="42"/>
    </location>
</feature>
<accession>A0A1B6GNU7</accession>
<keyword evidence="3" id="KW-0963">Cytoplasm</keyword>
<dbReference type="InterPro" id="IPR006789">
    <property type="entry name" value="ARPC5"/>
</dbReference>
<dbReference type="InterPro" id="IPR036743">
    <property type="entry name" value="ARPC5_sf"/>
</dbReference>
<keyword evidence="4 5" id="KW-0206">Cytoskeleton</keyword>
<evidence type="ECO:0000256" key="4">
    <source>
        <dbReference type="ARBA" id="ARBA00023212"/>
    </source>
</evidence>
<dbReference type="Gene3D" id="1.25.40.190">
    <property type="entry name" value="Actin-related protein 2/3 complex subunit 5"/>
    <property type="match status" value="1"/>
</dbReference>
<dbReference type="EMBL" id="GECZ01005667">
    <property type="protein sequence ID" value="JAS64102.1"/>
    <property type="molecule type" value="Transcribed_RNA"/>
</dbReference>
<gene>
    <name evidence="7" type="ORF">g.11930</name>
</gene>
<dbReference type="AlphaFoldDB" id="A0A1B6GNU7"/>
<dbReference type="PANTHER" id="PTHR12644">
    <property type="entry name" value="ARP2/3 COMPLEX 16 KD SUBUNIT P16-ARC"/>
    <property type="match status" value="1"/>
</dbReference>
<comment type="similarity">
    <text evidence="2 5">Belongs to the ARPC5 family.</text>
</comment>
<dbReference type="GO" id="GO:0005885">
    <property type="term" value="C:Arp2/3 protein complex"/>
    <property type="evidence" value="ECO:0007669"/>
    <property type="project" value="InterPro"/>
</dbReference>
<comment type="function">
    <text evidence="5">Functions as component of the Arp2/3 complex which is involved in regulation of actin polymerization and together with an activating nucleation-promoting factor (NPF) mediates the formation of branched actin networks. Arp2/3 complex plays a critical role in the control of cell morphogenesis via the modulation of cell polarity development.</text>
</comment>
<evidence type="ECO:0000256" key="3">
    <source>
        <dbReference type="ARBA" id="ARBA00022490"/>
    </source>
</evidence>
<reference evidence="7" key="1">
    <citation type="submission" date="2015-11" db="EMBL/GenBank/DDBJ databases">
        <title>De novo transcriptome assembly of four potential Pierce s Disease insect vectors from Arizona vineyards.</title>
        <authorList>
            <person name="Tassone E.E."/>
        </authorList>
    </citation>
    <scope>NUCLEOTIDE SEQUENCE</scope>
</reference>
<evidence type="ECO:0000256" key="2">
    <source>
        <dbReference type="ARBA" id="ARBA00006084"/>
    </source>
</evidence>
<feature type="compositionally biased region" description="Basic and acidic residues" evidence="6">
    <location>
        <begin position="11"/>
        <end position="26"/>
    </location>
</feature>
<evidence type="ECO:0000256" key="6">
    <source>
        <dbReference type="SAM" id="MobiDB-lite"/>
    </source>
</evidence>
<name>A0A1B6GNU7_9HEMI</name>
<proteinExistence type="inferred from homology"/>
<dbReference type="FunFam" id="1.25.40.190:FF:000004">
    <property type="entry name" value="Actin-related protein 2/3 complex subunit 5"/>
    <property type="match status" value="1"/>
</dbReference>
<dbReference type="GO" id="GO:0034314">
    <property type="term" value="P:Arp2/3 complex-mediated actin nucleation"/>
    <property type="evidence" value="ECO:0007669"/>
    <property type="project" value="InterPro"/>
</dbReference>
<dbReference type="GO" id="GO:0030833">
    <property type="term" value="P:regulation of actin filament polymerization"/>
    <property type="evidence" value="ECO:0007669"/>
    <property type="project" value="InterPro"/>
</dbReference>